<organism evidence="1">
    <name type="scientific">marine sediment metagenome</name>
    <dbReference type="NCBI Taxonomy" id="412755"/>
    <lineage>
        <taxon>unclassified sequences</taxon>
        <taxon>metagenomes</taxon>
        <taxon>ecological metagenomes</taxon>
    </lineage>
</organism>
<dbReference type="AlphaFoldDB" id="X1HEZ4"/>
<proteinExistence type="predicted"/>
<accession>X1HEZ4</accession>
<dbReference type="EMBL" id="BARU01025637">
    <property type="protein sequence ID" value="GAH68786.1"/>
    <property type="molecule type" value="Genomic_DNA"/>
</dbReference>
<name>X1HEZ4_9ZZZZ</name>
<gene>
    <name evidence="1" type="ORF">S03H2_41282</name>
</gene>
<feature type="non-terminal residue" evidence="1">
    <location>
        <position position="32"/>
    </location>
</feature>
<comment type="caution">
    <text evidence="1">The sequence shown here is derived from an EMBL/GenBank/DDBJ whole genome shotgun (WGS) entry which is preliminary data.</text>
</comment>
<sequence length="32" mass="4034">MKENMEKIRYFSEPDRHREMCKNTADKFKRDV</sequence>
<evidence type="ECO:0000313" key="1">
    <source>
        <dbReference type="EMBL" id="GAH68786.1"/>
    </source>
</evidence>
<reference evidence="1" key="1">
    <citation type="journal article" date="2014" name="Front. Microbiol.">
        <title>High frequency of phylogenetically diverse reductive dehalogenase-homologous genes in deep subseafloor sedimentary metagenomes.</title>
        <authorList>
            <person name="Kawai M."/>
            <person name="Futagami T."/>
            <person name="Toyoda A."/>
            <person name="Takaki Y."/>
            <person name="Nishi S."/>
            <person name="Hori S."/>
            <person name="Arai W."/>
            <person name="Tsubouchi T."/>
            <person name="Morono Y."/>
            <person name="Uchiyama I."/>
            <person name="Ito T."/>
            <person name="Fujiyama A."/>
            <person name="Inagaki F."/>
            <person name="Takami H."/>
        </authorList>
    </citation>
    <scope>NUCLEOTIDE SEQUENCE</scope>
    <source>
        <strain evidence="1">Expedition CK06-06</strain>
    </source>
</reference>
<protein>
    <submittedName>
        <fullName evidence="1">Uncharacterized protein</fullName>
    </submittedName>
</protein>